<dbReference type="EMBL" id="CP017015">
    <property type="protein sequence ID" value="AOG61069.1"/>
    <property type="molecule type" value="Genomic_DNA"/>
</dbReference>
<reference evidence="2 3" key="1">
    <citation type="submission" date="2016-08" db="EMBL/GenBank/DDBJ databases">
        <title>Complete genome sequence of Spiroplasma helicoides TABS-2 (DSM 22551).</title>
        <authorList>
            <person name="Shen W.-Y."/>
            <person name="Lo W.-S."/>
            <person name="Lai Y.-C."/>
            <person name="Kuo C.-H."/>
        </authorList>
    </citation>
    <scope>NUCLEOTIDE SEQUENCE [LARGE SCALE GENOMIC DNA]</scope>
    <source>
        <strain evidence="2 3">TABS-2</strain>
    </source>
</reference>
<gene>
    <name evidence="2" type="ORF">SHELI_v1c11220</name>
</gene>
<dbReference type="Proteomes" id="UP000094378">
    <property type="component" value="Chromosome"/>
</dbReference>
<dbReference type="KEGG" id="shj:SHELI_v1c11220"/>
<keyword evidence="1" id="KW-1133">Transmembrane helix</keyword>
<organism evidence="2 3">
    <name type="scientific">Spiroplasma helicoides</name>
    <dbReference type="NCBI Taxonomy" id="216938"/>
    <lineage>
        <taxon>Bacteria</taxon>
        <taxon>Bacillati</taxon>
        <taxon>Mycoplasmatota</taxon>
        <taxon>Mollicutes</taxon>
        <taxon>Entomoplasmatales</taxon>
        <taxon>Spiroplasmataceae</taxon>
        <taxon>Spiroplasma</taxon>
    </lineage>
</organism>
<evidence type="ECO:0000256" key="1">
    <source>
        <dbReference type="SAM" id="Phobius"/>
    </source>
</evidence>
<keyword evidence="3" id="KW-1185">Reference proteome</keyword>
<protein>
    <submittedName>
        <fullName evidence="2">Uncharacterized protein</fullName>
    </submittedName>
</protein>
<evidence type="ECO:0000313" key="3">
    <source>
        <dbReference type="Proteomes" id="UP000094378"/>
    </source>
</evidence>
<accession>A0A1B3SMA7</accession>
<name>A0A1B3SMA7_9MOLU</name>
<keyword evidence="1" id="KW-0812">Transmembrane</keyword>
<dbReference type="STRING" id="216938.SHELI_v1c11220"/>
<keyword evidence="1" id="KW-0472">Membrane</keyword>
<evidence type="ECO:0000313" key="2">
    <source>
        <dbReference type="EMBL" id="AOG61069.1"/>
    </source>
</evidence>
<dbReference type="AlphaFoldDB" id="A0A1B3SMA7"/>
<dbReference type="RefSeq" id="WP_069117504.1">
    <property type="nucleotide sequence ID" value="NZ_CP017015.1"/>
</dbReference>
<sequence>MIFYALTTVVLITIFIISFIIFLSIINLFLNYGTLRDRSLFNFIREIDFLTFYNKVIEKDFKGINMVIEKIEFNDDANCYKNSILQANLYHIKYDNKKYIIDFSKEKKKNSFMEYARIYIFWSAYQYTKFAEFFSSSVLEKGGEFNSNIVKDQLVRNWVYKLYLKDENNQVIKESPDTYNISEFNLGINFNSITLKKIISQMNKNIQNFITLVTK</sequence>
<feature type="transmembrane region" description="Helical" evidence="1">
    <location>
        <begin position="6"/>
        <end position="30"/>
    </location>
</feature>
<proteinExistence type="predicted"/>